<feature type="domain" description="LamG-like jellyroll fold" evidence="4">
    <location>
        <begin position="96"/>
        <end position="242"/>
    </location>
</feature>
<reference evidence="5 6" key="1">
    <citation type="submission" date="2017-07" db="EMBL/GenBank/DDBJ databases">
        <title>Amycolatopsis alba DSM 44262 Genome sequencing and assembly.</title>
        <authorList>
            <person name="Kaur N."/>
            <person name="Mayilraj S."/>
        </authorList>
    </citation>
    <scope>NUCLEOTIDE SEQUENCE [LARGE SCALE GENOMIC DNA]</scope>
    <source>
        <strain evidence="5 6">DSM 44262</strain>
    </source>
</reference>
<evidence type="ECO:0000256" key="2">
    <source>
        <dbReference type="ARBA" id="ARBA00023157"/>
    </source>
</evidence>
<proteinExistence type="predicted"/>
<keyword evidence="6" id="KW-1185">Reference proteome</keyword>
<dbReference type="PROSITE" id="PS51318">
    <property type="entry name" value="TAT"/>
    <property type="match status" value="1"/>
</dbReference>
<evidence type="ECO:0000259" key="4">
    <source>
        <dbReference type="SMART" id="SM00560"/>
    </source>
</evidence>
<feature type="signal peptide" evidence="3">
    <location>
        <begin position="1"/>
        <end position="29"/>
    </location>
</feature>
<dbReference type="InterPro" id="IPR013320">
    <property type="entry name" value="ConA-like_dom_sf"/>
</dbReference>
<feature type="chain" id="PRO_5012691932" description="LamG-like jellyroll fold domain-containing protein" evidence="3">
    <location>
        <begin position="30"/>
        <end position="250"/>
    </location>
</feature>
<dbReference type="AlphaFoldDB" id="A0A229RPB9"/>
<name>A0A229RPB9_AMYAL</name>
<sequence length="250" mass="26557">MRVRAVSRRAFVLAASALLVLAGAPVATAAPVLPAPANHWPLDETSGTEAHDVVAGRIASLHNGASFSQGRQGNALWFDGVDDQATGDQVDFRTDQSFTVSAWVNLAQKTPGTVTAVSIDGDRTSRIQLGHNIDDDNNPLGRWVFQAAENDSDSGYPTRVASSVLPSEEGTWTHLVGTYDAAIGQLWLYVDGKRVGDGTLNTPWQASGGVRVGAAKVAGAPARFWPGGVDDVRFFSRALDRAEVSELYRG</sequence>
<dbReference type="InterPro" id="IPR006558">
    <property type="entry name" value="LamG-like"/>
</dbReference>
<evidence type="ECO:0000313" key="6">
    <source>
        <dbReference type="Proteomes" id="UP000215563"/>
    </source>
</evidence>
<dbReference type="SMART" id="SM00560">
    <property type="entry name" value="LamGL"/>
    <property type="match status" value="1"/>
</dbReference>
<dbReference type="Pfam" id="PF13385">
    <property type="entry name" value="Laminin_G_3"/>
    <property type="match status" value="1"/>
</dbReference>
<dbReference type="Proteomes" id="UP000215563">
    <property type="component" value="Unassembled WGS sequence"/>
</dbReference>
<accession>A0A229RPB9</accession>
<organism evidence="5 6">
    <name type="scientific">Amycolatopsis alba DSM 44262</name>
    <dbReference type="NCBI Taxonomy" id="1125972"/>
    <lineage>
        <taxon>Bacteria</taxon>
        <taxon>Bacillati</taxon>
        <taxon>Actinomycetota</taxon>
        <taxon>Actinomycetes</taxon>
        <taxon>Pseudonocardiales</taxon>
        <taxon>Pseudonocardiaceae</taxon>
        <taxon>Amycolatopsis</taxon>
    </lineage>
</organism>
<evidence type="ECO:0000256" key="1">
    <source>
        <dbReference type="ARBA" id="ARBA00022729"/>
    </source>
</evidence>
<dbReference type="InterPro" id="IPR006311">
    <property type="entry name" value="TAT_signal"/>
</dbReference>
<comment type="caution">
    <text evidence="5">The sequence shown here is derived from an EMBL/GenBank/DDBJ whole genome shotgun (WGS) entry which is preliminary data.</text>
</comment>
<keyword evidence="1 3" id="KW-0732">Signal</keyword>
<keyword evidence="2" id="KW-1015">Disulfide bond</keyword>
<dbReference type="SUPFAM" id="SSF49899">
    <property type="entry name" value="Concanavalin A-like lectins/glucanases"/>
    <property type="match status" value="1"/>
</dbReference>
<protein>
    <recommendedName>
        <fullName evidence="4">LamG-like jellyroll fold domain-containing protein</fullName>
    </recommendedName>
</protein>
<evidence type="ECO:0000313" key="5">
    <source>
        <dbReference type="EMBL" id="OXM48518.1"/>
    </source>
</evidence>
<dbReference type="Gene3D" id="2.60.120.200">
    <property type="match status" value="1"/>
</dbReference>
<dbReference type="OrthoDB" id="324838at2"/>
<dbReference type="EMBL" id="NMQU01000062">
    <property type="protein sequence ID" value="OXM48518.1"/>
    <property type="molecule type" value="Genomic_DNA"/>
</dbReference>
<evidence type="ECO:0000256" key="3">
    <source>
        <dbReference type="SAM" id="SignalP"/>
    </source>
</evidence>
<gene>
    <name evidence="5" type="ORF">CFP75_21845</name>
</gene>
<dbReference type="RefSeq" id="WP_084702097.1">
    <property type="nucleotide sequence ID" value="NZ_KB913032.1"/>
</dbReference>